<protein>
    <submittedName>
        <fullName evidence="1">Uncharacterized protein</fullName>
    </submittedName>
</protein>
<proteinExistence type="predicted"/>
<dbReference type="EMBL" id="JBHIRY010000019">
    <property type="protein sequence ID" value="MFB5762286.1"/>
    <property type="molecule type" value="Genomic_DNA"/>
</dbReference>
<organism evidence="1 2">
    <name type="scientific">Paenibacillus medicaginis</name>
    <dbReference type="NCBI Taxonomy" id="1470560"/>
    <lineage>
        <taxon>Bacteria</taxon>
        <taxon>Bacillati</taxon>
        <taxon>Bacillota</taxon>
        <taxon>Bacilli</taxon>
        <taxon>Bacillales</taxon>
        <taxon>Paenibacillaceae</taxon>
        <taxon>Paenibacillus</taxon>
    </lineage>
</organism>
<sequence length="195" mass="22797">MSFIEQYVLDWLNIHDESIEDERLRIQEHLAGQMGKLIEGALHADGGFQSTIMELEEAYTRRQDLHREIFFRRGMALAYSLANQGDSSIHGSLTESVQPYLFEYGHSELYRRDLYPAEKETIHQEQMYINQLHKKIHQKVIDHRVTHCIGFLFEMDGLYSLIQEGIKEVYFLRGMLHGYRLFSSLLAEIGSPYPA</sequence>
<comment type="caution">
    <text evidence="1">The sequence shown here is derived from an EMBL/GenBank/DDBJ whole genome shotgun (WGS) entry which is preliminary data.</text>
</comment>
<dbReference type="RefSeq" id="WP_375521397.1">
    <property type="nucleotide sequence ID" value="NZ_JBHIRY010000019.1"/>
</dbReference>
<gene>
    <name evidence="1" type="ORF">ACE5LO_18010</name>
</gene>
<accession>A0ABV5C4B9</accession>
<keyword evidence="2" id="KW-1185">Reference proteome</keyword>
<dbReference type="Proteomes" id="UP001580430">
    <property type="component" value="Unassembled WGS sequence"/>
</dbReference>
<reference evidence="1 2" key="1">
    <citation type="submission" date="2024-09" db="EMBL/GenBank/DDBJ databases">
        <title>Paenibacillus zeirhizospherea sp. nov., isolated from surface of the maize (Zea mays) roots in a horticulture field, Hungary.</title>
        <authorList>
            <person name="Marton D."/>
            <person name="Farkas M."/>
            <person name="Bedics A."/>
            <person name="Toth E."/>
            <person name="Tancsics A."/>
            <person name="Boka K."/>
            <person name="Marati G."/>
            <person name="Kriszt B."/>
            <person name="Cserhati M."/>
        </authorList>
    </citation>
    <scope>NUCLEOTIDE SEQUENCE [LARGE SCALE GENOMIC DNA]</scope>
    <source>
        <strain evidence="1 2">JCM 18446</strain>
    </source>
</reference>
<name>A0ABV5C4B9_9BACL</name>
<evidence type="ECO:0000313" key="1">
    <source>
        <dbReference type="EMBL" id="MFB5762286.1"/>
    </source>
</evidence>
<evidence type="ECO:0000313" key="2">
    <source>
        <dbReference type="Proteomes" id="UP001580430"/>
    </source>
</evidence>